<sequence>MSHLKEALLLICLFAGYVHGGLIDCNFEILERNIFDHWATTCPRIFDPKENNYCCVDIENKRSYCCTLLEFAKTTGVTLILPVAAGVIGIIFLVICCISCFCCGCCPWYRRPQGPGFA</sequence>
<keyword evidence="2" id="KW-0732">Signal</keyword>
<keyword evidence="1" id="KW-0812">Transmembrane</keyword>
<gene>
    <name evidence="3" type="ORF">ALC56_05839</name>
</gene>
<dbReference type="KEGG" id="tsep:108748152"/>
<keyword evidence="1" id="KW-0472">Membrane</keyword>
<dbReference type="AlphaFoldDB" id="A0A151JXC5"/>
<accession>A0A151JXC5</accession>
<dbReference type="STRING" id="34720.A0A151JXC5"/>
<feature type="chain" id="PRO_5007583007" description="Protein shisa-4" evidence="2">
    <location>
        <begin position="21"/>
        <end position="118"/>
    </location>
</feature>
<reference evidence="3 4" key="1">
    <citation type="submission" date="2016-03" db="EMBL/GenBank/DDBJ databases">
        <title>Trachymyrmex septentrionalis WGS genome.</title>
        <authorList>
            <person name="Nygaard S."/>
            <person name="Hu H."/>
            <person name="Boomsma J."/>
            <person name="Zhang G."/>
        </authorList>
    </citation>
    <scope>NUCLEOTIDE SEQUENCE [LARGE SCALE GENOMIC DNA]</scope>
    <source>
        <strain evidence="3">Tsep2-gDNA-1</strain>
        <tissue evidence="3">Whole body</tissue>
    </source>
</reference>
<name>A0A151JXC5_9HYME</name>
<organism evidence="3 4">
    <name type="scientific">Trachymyrmex septentrionalis</name>
    <dbReference type="NCBI Taxonomy" id="34720"/>
    <lineage>
        <taxon>Eukaryota</taxon>
        <taxon>Metazoa</taxon>
        <taxon>Ecdysozoa</taxon>
        <taxon>Arthropoda</taxon>
        <taxon>Hexapoda</taxon>
        <taxon>Insecta</taxon>
        <taxon>Pterygota</taxon>
        <taxon>Neoptera</taxon>
        <taxon>Endopterygota</taxon>
        <taxon>Hymenoptera</taxon>
        <taxon>Apocrita</taxon>
        <taxon>Aculeata</taxon>
        <taxon>Formicoidea</taxon>
        <taxon>Formicidae</taxon>
        <taxon>Myrmicinae</taxon>
        <taxon>Trachymyrmex</taxon>
    </lineage>
</organism>
<keyword evidence="4" id="KW-1185">Reference proteome</keyword>
<evidence type="ECO:0008006" key="5">
    <source>
        <dbReference type="Google" id="ProtNLM"/>
    </source>
</evidence>
<keyword evidence="1" id="KW-1133">Transmembrane helix</keyword>
<evidence type="ECO:0000313" key="3">
    <source>
        <dbReference type="EMBL" id="KYN39794.1"/>
    </source>
</evidence>
<dbReference type="EMBL" id="KQ981572">
    <property type="protein sequence ID" value="KYN39794.1"/>
    <property type="molecule type" value="Genomic_DNA"/>
</dbReference>
<evidence type="ECO:0000256" key="1">
    <source>
        <dbReference type="SAM" id="Phobius"/>
    </source>
</evidence>
<dbReference type="Proteomes" id="UP000078541">
    <property type="component" value="Unassembled WGS sequence"/>
</dbReference>
<proteinExistence type="predicted"/>
<dbReference type="OrthoDB" id="7687651at2759"/>
<evidence type="ECO:0000313" key="4">
    <source>
        <dbReference type="Proteomes" id="UP000078541"/>
    </source>
</evidence>
<evidence type="ECO:0000256" key="2">
    <source>
        <dbReference type="SAM" id="SignalP"/>
    </source>
</evidence>
<feature type="signal peptide" evidence="2">
    <location>
        <begin position="1"/>
        <end position="20"/>
    </location>
</feature>
<feature type="transmembrane region" description="Helical" evidence="1">
    <location>
        <begin position="79"/>
        <end position="109"/>
    </location>
</feature>
<protein>
    <recommendedName>
        <fullName evidence="5">Protein shisa-4</fullName>
    </recommendedName>
</protein>